<dbReference type="EMBL" id="JBFOLK010000009">
    <property type="protein sequence ID" value="KAL2485732.1"/>
    <property type="molecule type" value="Genomic_DNA"/>
</dbReference>
<feature type="compositionally biased region" description="Basic and acidic residues" evidence="1">
    <location>
        <begin position="239"/>
        <end position="250"/>
    </location>
</feature>
<evidence type="ECO:0000313" key="3">
    <source>
        <dbReference type="Proteomes" id="UP001604336"/>
    </source>
</evidence>
<sequence length="294" mass="32944">MFTKPNNLVYEHGDVDYMDYVHSSSLNRKLLDKFVEGVGLDLPMGFLYKKHKFSLLEGLVKIRSNVDITMLLKNRNGATEVEIYLVLHLRNYELEWAWSIPIIPRPPSPDNNNMKKGLVITDPETGEELPRLDPSKLQTKAKNKKQKSKQEEYDMSSKRKKHRSKTSVKLIEIVELSASESDVPDDNVGCDVPNTLETEDDIVEGVSREEIESETGPGGDNVGNGNDGDKSGNDVVDNVGDKSDNVRVDNIDNESDNVGDKSINDNAEGAYVPEFEATADCNIEVDWDEFLDSH</sequence>
<comment type="caution">
    <text evidence="2">The sequence shown here is derived from an EMBL/GenBank/DDBJ whole genome shotgun (WGS) entry which is preliminary data.</text>
</comment>
<reference evidence="3" key="1">
    <citation type="submission" date="2024-07" db="EMBL/GenBank/DDBJ databases">
        <title>Two chromosome-level genome assemblies of Korean endemic species Abeliophyllum distichum and Forsythia ovata (Oleaceae).</title>
        <authorList>
            <person name="Jang H."/>
        </authorList>
    </citation>
    <scope>NUCLEOTIDE SEQUENCE [LARGE SCALE GENOMIC DNA]</scope>
</reference>
<accession>A0ABD1RBD6</accession>
<organism evidence="2 3">
    <name type="scientific">Abeliophyllum distichum</name>
    <dbReference type="NCBI Taxonomy" id="126358"/>
    <lineage>
        <taxon>Eukaryota</taxon>
        <taxon>Viridiplantae</taxon>
        <taxon>Streptophyta</taxon>
        <taxon>Embryophyta</taxon>
        <taxon>Tracheophyta</taxon>
        <taxon>Spermatophyta</taxon>
        <taxon>Magnoliopsida</taxon>
        <taxon>eudicotyledons</taxon>
        <taxon>Gunneridae</taxon>
        <taxon>Pentapetalae</taxon>
        <taxon>asterids</taxon>
        <taxon>lamiids</taxon>
        <taxon>Lamiales</taxon>
        <taxon>Oleaceae</taxon>
        <taxon>Forsythieae</taxon>
        <taxon>Abeliophyllum</taxon>
    </lineage>
</organism>
<evidence type="ECO:0000313" key="2">
    <source>
        <dbReference type="EMBL" id="KAL2485732.1"/>
    </source>
</evidence>
<name>A0ABD1RBD6_9LAMI</name>
<feature type="region of interest" description="Disordered" evidence="1">
    <location>
        <begin position="107"/>
        <end position="166"/>
    </location>
</feature>
<dbReference type="AlphaFoldDB" id="A0ABD1RBD6"/>
<gene>
    <name evidence="2" type="ORF">Adt_30488</name>
</gene>
<feature type="compositionally biased region" description="Gly residues" evidence="1">
    <location>
        <begin position="216"/>
        <end position="226"/>
    </location>
</feature>
<protein>
    <submittedName>
        <fullName evidence="2">Uncharacterized protein</fullName>
    </submittedName>
</protein>
<keyword evidence="3" id="KW-1185">Reference proteome</keyword>
<proteinExistence type="predicted"/>
<feature type="compositionally biased region" description="Basic and acidic residues" evidence="1">
    <location>
        <begin position="148"/>
        <end position="157"/>
    </location>
</feature>
<evidence type="ECO:0000256" key="1">
    <source>
        <dbReference type="SAM" id="MobiDB-lite"/>
    </source>
</evidence>
<dbReference type="Proteomes" id="UP001604336">
    <property type="component" value="Unassembled WGS sequence"/>
</dbReference>
<feature type="region of interest" description="Disordered" evidence="1">
    <location>
        <begin position="204"/>
        <end position="265"/>
    </location>
</feature>